<dbReference type="EMBL" id="CP117411">
    <property type="protein sequence ID" value="WCT73134.1"/>
    <property type="molecule type" value="Genomic_DNA"/>
</dbReference>
<organism evidence="1 2">
    <name type="scientific">Sphingomonas naphthae</name>
    <dbReference type="NCBI Taxonomy" id="1813468"/>
    <lineage>
        <taxon>Bacteria</taxon>
        <taxon>Pseudomonadati</taxon>
        <taxon>Pseudomonadota</taxon>
        <taxon>Alphaproteobacteria</taxon>
        <taxon>Sphingomonadales</taxon>
        <taxon>Sphingomonadaceae</taxon>
        <taxon>Sphingomonas</taxon>
    </lineage>
</organism>
<name>A0ABY7TMQ9_9SPHN</name>
<evidence type="ECO:0000313" key="2">
    <source>
        <dbReference type="Proteomes" id="UP001220395"/>
    </source>
</evidence>
<evidence type="ECO:0000313" key="1">
    <source>
        <dbReference type="EMBL" id="WCT73134.1"/>
    </source>
</evidence>
<proteinExistence type="predicted"/>
<sequence>MGLTIFAVGVPPIGAAGPLDDILGDEGLDDVGLHHVVAHRRQKPVPPTRGPAPIVTVTEALGDSVAGLARGWPQLLGVHRALEADMQPGDLALGDCAERLPLNTDIQRSLLRSGVFQRHATAFCDRD</sequence>
<reference evidence="1 2" key="1">
    <citation type="submission" date="2023-02" db="EMBL/GenBank/DDBJ databases">
        <title>Genome sequence of Sphingomonas naphthae.</title>
        <authorList>
            <person name="Kim S."/>
            <person name="Heo J."/>
            <person name="Kwon S.-W."/>
        </authorList>
    </citation>
    <scope>NUCLEOTIDE SEQUENCE [LARGE SCALE GENOMIC DNA]</scope>
    <source>
        <strain evidence="1 2">KACC 18716</strain>
    </source>
</reference>
<dbReference type="Proteomes" id="UP001220395">
    <property type="component" value="Chromosome"/>
</dbReference>
<gene>
    <name evidence="1" type="ORF">PQ455_16120</name>
</gene>
<accession>A0ABY7TMQ9</accession>
<protein>
    <submittedName>
        <fullName evidence="1">Uncharacterized protein</fullName>
    </submittedName>
</protein>
<keyword evidence="2" id="KW-1185">Reference proteome</keyword>
<dbReference type="RefSeq" id="WP_273687134.1">
    <property type="nucleotide sequence ID" value="NZ_CP117411.1"/>
</dbReference>